<name>A0ACC3AHT3_9EURO</name>
<protein>
    <submittedName>
        <fullName evidence="1">Uncharacterized protein</fullName>
    </submittedName>
</protein>
<comment type="caution">
    <text evidence="1">The sequence shown here is derived from an EMBL/GenBank/DDBJ whole genome shotgun (WGS) entry which is preliminary data.</text>
</comment>
<keyword evidence="2" id="KW-1185">Reference proteome</keyword>
<evidence type="ECO:0000313" key="2">
    <source>
        <dbReference type="Proteomes" id="UP001172386"/>
    </source>
</evidence>
<dbReference type="EMBL" id="JAPDRQ010000013">
    <property type="protein sequence ID" value="KAJ9662795.1"/>
    <property type="molecule type" value="Genomic_DNA"/>
</dbReference>
<organism evidence="1 2">
    <name type="scientific">Neophaeococcomyces mojaviensis</name>
    <dbReference type="NCBI Taxonomy" id="3383035"/>
    <lineage>
        <taxon>Eukaryota</taxon>
        <taxon>Fungi</taxon>
        <taxon>Dikarya</taxon>
        <taxon>Ascomycota</taxon>
        <taxon>Pezizomycotina</taxon>
        <taxon>Eurotiomycetes</taxon>
        <taxon>Chaetothyriomycetidae</taxon>
        <taxon>Chaetothyriales</taxon>
        <taxon>Chaetothyriales incertae sedis</taxon>
        <taxon>Neophaeococcomyces</taxon>
    </lineage>
</organism>
<proteinExistence type="predicted"/>
<accession>A0ACC3AHT3</accession>
<evidence type="ECO:0000313" key="1">
    <source>
        <dbReference type="EMBL" id="KAJ9662795.1"/>
    </source>
</evidence>
<dbReference type="Proteomes" id="UP001172386">
    <property type="component" value="Unassembled WGS sequence"/>
</dbReference>
<sequence length="265" mass="29542">MPDDVNQVYLYLRAIHADATIPTLRKLIRDNSLGILTTAIPSKIFPLLQSSHIPFLLDIEDETNENELGTLRGHIARQNPQSKAIIESLQSQPSAIDDVLEQEVLILFNSPVHHYVTPKFYTETKPESGKVVPTWNYAAVQAYGRARIYHKSNSDETTAFLSAQISDLSQYAESSIMGYTGDNNRPGAWSVSDAPDRYIHLLQKNIIGIEITVDRLEGKFKMSQEMGKGDREGVVQGFQSLKSNVGSHMAEVVRERGNLKDSKSG</sequence>
<reference evidence="1" key="1">
    <citation type="submission" date="2022-10" db="EMBL/GenBank/DDBJ databases">
        <title>Culturing micro-colonial fungi from biological soil crusts in the Mojave desert and describing Neophaeococcomyces mojavensis, and introducing the new genera and species Taxawa tesnikishii.</title>
        <authorList>
            <person name="Kurbessoian T."/>
            <person name="Stajich J.E."/>
        </authorList>
    </citation>
    <scope>NUCLEOTIDE SEQUENCE</scope>
    <source>
        <strain evidence="1">JES_112</strain>
    </source>
</reference>
<gene>
    <name evidence="1" type="ORF">H2198_001246</name>
</gene>